<evidence type="ECO:0000256" key="1">
    <source>
        <dbReference type="ARBA" id="ARBA00007816"/>
    </source>
</evidence>
<dbReference type="OrthoDB" id="107033at2157"/>
<comment type="catalytic activity">
    <reaction evidence="4">
        <text>ATP + H2O = ADP + phosphate + H(+)</text>
        <dbReference type="Rhea" id="RHEA:13065"/>
        <dbReference type="ChEBI" id="CHEBI:15377"/>
        <dbReference type="ChEBI" id="CHEBI:15378"/>
        <dbReference type="ChEBI" id="CHEBI:30616"/>
        <dbReference type="ChEBI" id="CHEBI:43474"/>
        <dbReference type="ChEBI" id="CHEBI:456216"/>
        <dbReference type="EC" id="5.6.2.4"/>
    </reaction>
</comment>
<evidence type="ECO:0000256" key="4">
    <source>
        <dbReference type="ARBA" id="ARBA00048988"/>
    </source>
</evidence>
<evidence type="ECO:0000256" key="2">
    <source>
        <dbReference type="ARBA" id="ARBA00034617"/>
    </source>
</evidence>
<name>D7DA50_STAHD</name>
<dbReference type="Pfam" id="PF01935">
    <property type="entry name" value="DUF87"/>
    <property type="match status" value="1"/>
</dbReference>
<evidence type="ECO:0000259" key="5">
    <source>
        <dbReference type="Pfam" id="PF01935"/>
    </source>
</evidence>
<comment type="catalytic activity">
    <reaction evidence="2">
        <text>Couples ATP hydrolysis with the unwinding of duplex DNA by translocating in the 3'-5' direction.</text>
        <dbReference type="EC" id="5.6.2.4"/>
    </reaction>
</comment>
<dbReference type="GeneID" id="9234849"/>
<evidence type="ECO:0000313" key="7">
    <source>
        <dbReference type="Proteomes" id="UP000002573"/>
    </source>
</evidence>
<dbReference type="GO" id="GO:0043138">
    <property type="term" value="F:3'-5' DNA helicase activity"/>
    <property type="evidence" value="ECO:0007669"/>
    <property type="project" value="UniProtKB-EC"/>
</dbReference>
<dbReference type="InterPro" id="IPR027417">
    <property type="entry name" value="P-loop_NTPase"/>
</dbReference>
<dbReference type="Proteomes" id="UP000002573">
    <property type="component" value="Chromosome"/>
</dbReference>
<dbReference type="CDD" id="cd01127">
    <property type="entry name" value="TrwB_TraG_TraD_VirD4"/>
    <property type="match status" value="1"/>
</dbReference>
<dbReference type="AlphaFoldDB" id="D7DA50"/>
<dbReference type="PANTHER" id="PTHR42957">
    <property type="entry name" value="HELICASE MJ1565-RELATED"/>
    <property type="match status" value="1"/>
</dbReference>
<dbReference type="PANTHER" id="PTHR42957:SF1">
    <property type="entry name" value="HELICASE MJ1565-RELATED"/>
    <property type="match status" value="1"/>
</dbReference>
<dbReference type="InterPro" id="IPR002789">
    <property type="entry name" value="HerA_central"/>
</dbReference>
<dbReference type="EMBL" id="CP002051">
    <property type="protein sequence ID" value="ADI32646.1"/>
    <property type="molecule type" value="Genomic_DNA"/>
</dbReference>
<reference evidence="6 7" key="2">
    <citation type="journal article" date="2011" name="Stand. Genomic Sci.">
        <title>Complete genome sequence of Staphylothermus hellenicus P8.</title>
        <authorList>
            <person name="Anderson I."/>
            <person name="Wirth R."/>
            <person name="Lucas S."/>
            <person name="Copeland A."/>
            <person name="Lapidus A."/>
            <person name="Cheng J.F."/>
            <person name="Goodwin L."/>
            <person name="Pitluck S."/>
            <person name="Davenport K."/>
            <person name="Detter J.C."/>
            <person name="Han C."/>
            <person name="Tapia R."/>
            <person name="Land M."/>
            <person name="Hauser L."/>
            <person name="Pati A."/>
            <person name="Mikhailova N."/>
            <person name="Woyke T."/>
            <person name="Klenk H.P."/>
            <person name="Kyrpides N."/>
            <person name="Ivanova N."/>
        </authorList>
    </citation>
    <scope>NUCLEOTIDE SEQUENCE [LARGE SCALE GENOMIC DNA]</scope>
    <source>
        <strain evidence="7">DSM 12710 / JCM 10830 / BK20S6-10-b1 / P8</strain>
    </source>
</reference>
<comment type="similarity">
    <text evidence="1">Belongs to the HerA family.</text>
</comment>
<dbReference type="Gene3D" id="3.40.50.300">
    <property type="entry name" value="P-loop containing nucleotide triphosphate hydrolases"/>
    <property type="match status" value="2"/>
</dbReference>
<evidence type="ECO:0000313" key="6">
    <source>
        <dbReference type="EMBL" id="ADI32646.1"/>
    </source>
</evidence>
<reference evidence="7" key="1">
    <citation type="submission" date="2010-05" db="EMBL/GenBank/DDBJ databases">
        <title>Complete sequence of Staphylothermus hellenicus DSM 12710.</title>
        <authorList>
            <consortium name="US DOE Joint Genome Institute"/>
            <person name="Lucas S."/>
            <person name="Copeland A."/>
            <person name="Lapidus A."/>
            <person name="Cheng J.-F."/>
            <person name="Bruce D."/>
            <person name="Goodwin L."/>
            <person name="Pitluck S."/>
            <person name="Davenport K."/>
            <person name="Detter J.C."/>
            <person name="Han C."/>
            <person name="Tapia R."/>
            <person name="Larimer F."/>
            <person name="Land M."/>
            <person name="Hauser L."/>
            <person name="Kyrpides N."/>
            <person name="Mikhailova N."/>
            <person name="Anderson I.J."/>
            <person name="Woyke T."/>
        </authorList>
    </citation>
    <scope>NUCLEOTIDE SEQUENCE [LARGE SCALE GENOMIC DNA]</scope>
    <source>
        <strain evidence="7">DSM 12710 / JCM 10830 / BK20S6-10-b1 / P8</strain>
    </source>
</reference>
<dbReference type="STRING" id="591019.Shell_1558"/>
<keyword evidence="7" id="KW-1185">Reference proteome</keyword>
<feature type="domain" description="Helicase HerA central" evidence="5">
    <location>
        <begin position="21"/>
        <end position="227"/>
    </location>
</feature>
<sequence length="351" mass="40612">MKPIIKYPRQEYLARFSGETIDIGEVINSKIPVKASIQVDTLTHHTLVVGSTGSGKTHTVSIIVNELVRKTSKYKVLIIDWHGEYMKLINRAEYLEPRRMPLNIIEHNNIYEFIELLQDSLGLTPPQVYILEKIFENKKYMINNIYDLRNVLENIEDQGSWFRESRLSLLRKISPLTRDGLREVFDAYKDKIIDYINICENPIIIDASRIQDPYIRRIYVSILLKKIFKEAVKRKVWSRNKLLVVLEEAHNVLGRNNYIGIVARMLSEIRKFGVGLVIVSQSPSQLVDEAMLNTNTKIIHSIKSLNDLEVISKSLYLPLNIEKIIPYLDVGEAVLYTRGLKKPVIIKVKEI</sequence>
<accession>D7DA50</accession>
<dbReference type="eggNOG" id="arCOG00286">
    <property type="taxonomic scope" value="Archaea"/>
</dbReference>
<dbReference type="HOGENOM" id="CLU_800816_0_0_2"/>
<dbReference type="InterPro" id="IPR008571">
    <property type="entry name" value="HerA-like"/>
</dbReference>
<gene>
    <name evidence="6" type="ordered locus">Shell_1558</name>
</gene>
<dbReference type="KEGG" id="shc:Shell_1558"/>
<dbReference type="SUPFAM" id="SSF52540">
    <property type="entry name" value="P-loop containing nucleoside triphosphate hydrolases"/>
    <property type="match status" value="1"/>
</dbReference>
<organism evidence="6 7">
    <name type="scientific">Staphylothermus hellenicus (strain DSM 12710 / JCM 10830 / BK20S6-10-b1 / P8)</name>
    <dbReference type="NCBI Taxonomy" id="591019"/>
    <lineage>
        <taxon>Archaea</taxon>
        <taxon>Thermoproteota</taxon>
        <taxon>Thermoprotei</taxon>
        <taxon>Desulfurococcales</taxon>
        <taxon>Desulfurococcaceae</taxon>
        <taxon>Staphylothermus</taxon>
    </lineage>
</organism>
<dbReference type="GO" id="GO:0043139">
    <property type="term" value="F:5'-3' DNA helicase activity"/>
    <property type="evidence" value="ECO:0007669"/>
    <property type="project" value="UniProtKB-EC"/>
</dbReference>
<comment type="catalytic activity">
    <reaction evidence="3">
        <text>ATP + H2O = ADP + phosphate + H(+)</text>
        <dbReference type="Rhea" id="RHEA:13065"/>
        <dbReference type="ChEBI" id="CHEBI:15377"/>
        <dbReference type="ChEBI" id="CHEBI:15378"/>
        <dbReference type="ChEBI" id="CHEBI:30616"/>
        <dbReference type="ChEBI" id="CHEBI:43474"/>
        <dbReference type="ChEBI" id="CHEBI:456216"/>
        <dbReference type="EC" id="5.6.2.3"/>
    </reaction>
</comment>
<protein>
    <recommendedName>
        <fullName evidence="5">Helicase HerA central domain-containing protein</fullName>
    </recommendedName>
</protein>
<dbReference type="RefSeq" id="WP_013143844.1">
    <property type="nucleotide sequence ID" value="NC_014205.1"/>
</dbReference>
<proteinExistence type="inferred from homology"/>
<evidence type="ECO:0000256" key="3">
    <source>
        <dbReference type="ARBA" id="ARBA00048954"/>
    </source>
</evidence>